<comment type="caution">
    <text evidence="1">The sequence shown here is derived from an EMBL/GenBank/DDBJ whole genome shotgun (WGS) entry which is preliminary data.</text>
</comment>
<gene>
    <name evidence="1" type="ORF">Pint_10262</name>
</gene>
<proteinExistence type="predicted"/>
<dbReference type="Proteomes" id="UP001163603">
    <property type="component" value="Chromosome 12"/>
</dbReference>
<reference evidence="2" key="1">
    <citation type="journal article" date="2023" name="G3 (Bethesda)">
        <title>Genome assembly and association tests identify interacting loci associated with vigor, precocity, and sex in interspecific pistachio rootstocks.</title>
        <authorList>
            <person name="Palmer W."/>
            <person name="Jacygrad E."/>
            <person name="Sagayaradj S."/>
            <person name="Cavanaugh K."/>
            <person name="Han R."/>
            <person name="Bertier L."/>
            <person name="Beede B."/>
            <person name="Kafkas S."/>
            <person name="Golino D."/>
            <person name="Preece J."/>
            <person name="Michelmore R."/>
        </authorList>
    </citation>
    <scope>NUCLEOTIDE SEQUENCE [LARGE SCALE GENOMIC DNA]</scope>
</reference>
<keyword evidence="2" id="KW-1185">Reference proteome</keyword>
<dbReference type="EMBL" id="CM047747">
    <property type="protein sequence ID" value="KAJ0018527.1"/>
    <property type="molecule type" value="Genomic_DNA"/>
</dbReference>
<evidence type="ECO:0000313" key="1">
    <source>
        <dbReference type="EMBL" id="KAJ0018527.1"/>
    </source>
</evidence>
<organism evidence="1 2">
    <name type="scientific">Pistacia integerrima</name>
    <dbReference type="NCBI Taxonomy" id="434235"/>
    <lineage>
        <taxon>Eukaryota</taxon>
        <taxon>Viridiplantae</taxon>
        <taxon>Streptophyta</taxon>
        <taxon>Embryophyta</taxon>
        <taxon>Tracheophyta</taxon>
        <taxon>Spermatophyta</taxon>
        <taxon>Magnoliopsida</taxon>
        <taxon>eudicotyledons</taxon>
        <taxon>Gunneridae</taxon>
        <taxon>Pentapetalae</taxon>
        <taxon>rosids</taxon>
        <taxon>malvids</taxon>
        <taxon>Sapindales</taxon>
        <taxon>Anacardiaceae</taxon>
        <taxon>Pistacia</taxon>
    </lineage>
</organism>
<name>A0ACC0XJW8_9ROSI</name>
<sequence>MLLQVIEPLPTLLESNTNLEPTDEQPQILEERSFQDEFHWSDVFNAYDVNRNGGSNVDGDGNVSSDLASEQNVQNEGDGAGMRMGLAVKAFCLILRMTMTKGPKSLMMTMSME</sequence>
<accession>A0ACC0XJW8</accession>
<evidence type="ECO:0000313" key="2">
    <source>
        <dbReference type="Proteomes" id="UP001163603"/>
    </source>
</evidence>
<protein>
    <submittedName>
        <fullName evidence="1">Uncharacterized protein</fullName>
    </submittedName>
</protein>